<comment type="function">
    <text evidence="5">Transfers and isomerizes the ribose moiety from AdoMet to the 7-aminomethyl group of 7-deazaguanine (preQ1-tRNA) to give epoxyqueuosine (oQ-tRNA).</text>
</comment>
<evidence type="ECO:0000256" key="4">
    <source>
        <dbReference type="ARBA" id="ARBA00022785"/>
    </source>
</evidence>
<dbReference type="InterPro" id="IPR036100">
    <property type="entry name" value="QueA_sf"/>
</dbReference>
<dbReference type="InterPro" id="IPR042118">
    <property type="entry name" value="QueA_dom1"/>
</dbReference>
<reference evidence="6" key="1">
    <citation type="submission" date="2020-10" db="EMBL/GenBank/DDBJ databases">
        <authorList>
            <person name="Gilroy R."/>
        </authorList>
    </citation>
    <scope>NUCLEOTIDE SEQUENCE</scope>
    <source>
        <strain evidence="6">3924</strain>
    </source>
</reference>
<comment type="subcellular location">
    <subcellularLocation>
        <location evidence="5">Cytoplasm</location>
    </subcellularLocation>
</comment>
<evidence type="ECO:0000256" key="1">
    <source>
        <dbReference type="ARBA" id="ARBA00022490"/>
    </source>
</evidence>
<evidence type="ECO:0000256" key="5">
    <source>
        <dbReference type="HAMAP-Rule" id="MF_00113"/>
    </source>
</evidence>
<keyword evidence="1 5" id="KW-0963">Cytoplasm</keyword>
<reference evidence="6" key="2">
    <citation type="journal article" date="2021" name="PeerJ">
        <title>Extensive microbial diversity within the chicken gut microbiome revealed by metagenomics and culture.</title>
        <authorList>
            <person name="Gilroy R."/>
            <person name="Ravi A."/>
            <person name="Getino M."/>
            <person name="Pursley I."/>
            <person name="Horton D.L."/>
            <person name="Alikhan N.F."/>
            <person name="Baker D."/>
            <person name="Gharbi K."/>
            <person name="Hall N."/>
            <person name="Watson M."/>
            <person name="Adriaenssens E.M."/>
            <person name="Foster-Nyarko E."/>
            <person name="Jarju S."/>
            <person name="Secka A."/>
            <person name="Antonio M."/>
            <person name="Oren A."/>
            <person name="Chaudhuri R.R."/>
            <person name="La Ragione R."/>
            <person name="Hildebrand F."/>
            <person name="Pallen M.J."/>
        </authorList>
    </citation>
    <scope>NUCLEOTIDE SEQUENCE</scope>
    <source>
        <strain evidence="6">3924</strain>
    </source>
</reference>
<accession>A0A940DK22</accession>
<evidence type="ECO:0000256" key="3">
    <source>
        <dbReference type="ARBA" id="ARBA00022691"/>
    </source>
</evidence>
<dbReference type="GO" id="GO:0008616">
    <property type="term" value="P:tRNA queuosine(34) biosynthetic process"/>
    <property type="evidence" value="ECO:0007669"/>
    <property type="project" value="UniProtKB-UniRule"/>
</dbReference>
<dbReference type="Gene3D" id="2.40.10.240">
    <property type="entry name" value="QueA-like"/>
    <property type="match status" value="1"/>
</dbReference>
<dbReference type="InterPro" id="IPR042119">
    <property type="entry name" value="QueA_dom2"/>
</dbReference>
<sequence>MKLSQFKFKLPEELIAQYPSGYYKDAKGREKKRAKFDAERDEARMMVFHSKSKETEHRYIKDIIEYFDEGDLFVFNDTLVFPALMHGNKEKTGAQIDVFLLRELNPDLRLWDVLVEPARKIRVGNKLYFGDDNSLVAEVIDNTTSRGRTVRFLYDGTHDEFKRDLFALGHTPLPPHITRKPEPEDAERYQTIFAKNEGAVVAPAAGCHFSRQLLKRMEIKGIDVSYVTLHASLGMFRAIDVEDLTKHKTDSEQLEVDDEVVEKFNKANAEGRRICAVGTTTLRALETASTANGMIKPFDGWTNKFIFPPYQFTTANALLSNMQLPYSTMLMNQTAFGGYEDVMRLYDEAVEKKYMFGFYGDAILILHD</sequence>
<dbReference type="Gene3D" id="3.40.1780.10">
    <property type="entry name" value="QueA-like"/>
    <property type="match status" value="1"/>
</dbReference>
<comment type="similarity">
    <text evidence="5">Belongs to the QueA family.</text>
</comment>
<gene>
    <name evidence="5 6" type="primary">queA</name>
    <name evidence="6" type="ORF">IAC51_05455</name>
</gene>
<dbReference type="InterPro" id="IPR003699">
    <property type="entry name" value="QueA"/>
</dbReference>
<dbReference type="NCBIfam" id="TIGR00113">
    <property type="entry name" value="queA"/>
    <property type="match status" value="1"/>
</dbReference>
<dbReference type="SUPFAM" id="SSF111337">
    <property type="entry name" value="QueA-like"/>
    <property type="match status" value="1"/>
</dbReference>
<name>A0A940DK22_9BACT</name>
<dbReference type="Proteomes" id="UP000712007">
    <property type="component" value="Unassembled WGS sequence"/>
</dbReference>
<keyword evidence="3 5" id="KW-0949">S-adenosyl-L-methionine</keyword>
<dbReference type="GO" id="GO:0051075">
    <property type="term" value="F:S-adenosylmethionine:tRNA ribosyltransferase-isomerase activity"/>
    <property type="evidence" value="ECO:0007669"/>
    <property type="project" value="UniProtKB-EC"/>
</dbReference>
<evidence type="ECO:0000313" key="7">
    <source>
        <dbReference type="Proteomes" id="UP000712007"/>
    </source>
</evidence>
<comment type="caution">
    <text evidence="6">The sequence shown here is derived from an EMBL/GenBank/DDBJ whole genome shotgun (WGS) entry which is preliminary data.</text>
</comment>
<keyword evidence="4 5" id="KW-0671">Queuosine biosynthesis</keyword>
<evidence type="ECO:0000256" key="2">
    <source>
        <dbReference type="ARBA" id="ARBA00022679"/>
    </source>
</evidence>
<dbReference type="FunFam" id="2.40.10.240:FF:000002">
    <property type="entry name" value="S-adenosylmethionine:tRNA ribosyltransferase-isomerase"/>
    <property type="match status" value="1"/>
</dbReference>
<proteinExistence type="inferred from homology"/>
<dbReference type="Pfam" id="PF02547">
    <property type="entry name" value="Queuosine_synth"/>
    <property type="match status" value="1"/>
</dbReference>
<keyword evidence="2 5" id="KW-0808">Transferase</keyword>
<protein>
    <recommendedName>
        <fullName evidence="5">S-adenosylmethionine:tRNA ribosyltransferase-isomerase</fullName>
        <ecNumber evidence="5">2.4.99.17</ecNumber>
    </recommendedName>
    <alternativeName>
        <fullName evidence="5">Queuosine biosynthesis protein QueA</fullName>
    </alternativeName>
</protein>
<dbReference type="NCBIfam" id="NF001140">
    <property type="entry name" value="PRK00147.1"/>
    <property type="match status" value="1"/>
</dbReference>
<dbReference type="PANTHER" id="PTHR30307:SF0">
    <property type="entry name" value="S-ADENOSYLMETHIONINE:TRNA RIBOSYLTRANSFERASE-ISOMERASE"/>
    <property type="match status" value="1"/>
</dbReference>
<dbReference type="HAMAP" id="MF_00113">
    <property type="entry name" value="QueA"/>
    <property type="match status" value="1"/>
</dbReference>
<comment type="pathway">
    <text evidence="5">tRNA modification; tRNA-queuosine biosynthesis.</text>
</comment>
<dbReference type="EC" id="2.4.99.17" evidence="5"/>
<dbReference type="AlphaFoldDB" id="A0A940DK22"/>
<dbReference type="EMBL" id="JADIMV010000094">
    <property type="protein sequence ID" value="MBO8440080.1"/>
    <property type="molecule type" value="Genomic_DNA"/>
</dbReference>
<evidence type="ECO:0000313" key="6">
    <source>
        <dbReference type="EMBL" id="MBO8440080.1"/>
    </source>
</evidence>
<keyword evidence="6" id="KW-0328">Glycosyltransferase</keyword>
<comment type="subunit">
    <text evidence="5">Monomer.</text>
</comment>
<dbReference type="PANTHER" id="PTHR30307">
    <property type="entry name" value="S-ADENOSYLMETHIONINE:TRNA RIBOSYLTRANSFERASE-ISOMERASE"/>
    <property type="match status" value="1"/>
</dbReference>
<organism evidence="6 7">
    <name type="scientific">Candidatus Aphodosoma intestinipullorum</name>
    <dbReference type="NCBI Taxonomy" id="2840674"/>
    <lineage>
        <taxon>Bacteria</taxon>
        <taxon>Pseudomonadati</taxon>
        <taxon>Bacteroidota</taxon>
        <taxon>Bacteroidia</taxon>
        <taxon>Bacteroidales</taxon>
        <taxon>Candidatus Aphodosoma</taxon>
    </lineage>
</organism>
<comment type="catalytic activity">
    <reaction evidence="5">
        <text>7-aminomethyl-7-carbaguanosine(34) in tRNA + S-adenosyl-L-methionine = epoxyqueuosine(34) in tRNA + adenine + L-methionine + 2 H(+)</text>
        <dbReference type="Rhea" id="RHEA:32155"/>
        <dbReference type="Rhea" id="RHEA-COMP:10342"/>
        <dbReference type="Rhea" id="RHEA-COMP:18582"/>
        <dbReference type="ChEBI" id="CHEBI:15378"/>
        <dbReference type="ChEBI" id="CHEBI:16708"/>
        <dbReference type="ChEBI" id="CHEBI:57844"/>
        <dbReference type="ChEBI" id="CHEBI:59789"/>
        <dbReference type="ChEBI" id="CHEBI:82833"/>
        <dbReference type="ChEBI" id="CHEBI:194443"/>
        <dbReference type="EC" id="2.4.99.17"/>
    </reaction>
</comment>
<dbReference type="GO" id="GO:0005737">
    <property type="term" value="C:cytoplasm"/>
    <property type="evidence" value="ECO:0007669"/>
    <property type="project" value="UniProtKB-SubCell"/>
</dbReference>